<dbReference type="CDD" id="cd00121">
    <property type="entry name" value="MATH"/>
    <property type="match status" value="1"/>
</dbReference>
<dbReference type="InterPro" id="IPR000210">
    <property type="entry name" value="BTB/POZ_dom"/>
</dbReference>
<dbReference type="PROSITE" id="PS50144">
    <property type="entry name" value="MATH"/>
    <property type="match status" value="1"/>
</dbReference>
<dbReference type="InterPro" id="IPR002083">
    <property type="entry name" value="MATH/TRAF_dom"/>
</dbReference>
<dbReference type="AlphaFoldDB" id="A0A0E0LSI9"/>
<dbReference type="PANTHER" id="PTHR26379:SF438">
    <property type="entry name" value="OS08G0128700 PROTEIN"/>
    <property type="match status" value="1"/>
</dbReference>
<proteinExistence type="predicted"/>
<feature type="domain" description="BTB" evidence="2">
    <location>
        <begin position="179"/>
        <end position="206"/>
    </location>
</feature>
<dbReference type="InterPro" id="IPR011333">
    <property type="entry name" value="SKP1/BTB/POZ_sf"/>
</dbReference>
<comment type="pathway">
    <text evidence="1">Protein modification; protein ubiquitination.</text>
</comment>
<organism evidence="4">
    <name type="scientific">Oryza punctata</name>
    <name type="common">Red rice</name>
    <dbReference type="NCBI Taxonomy" id="4537"/>
    <lineage>
        <taxon>Eukaryota</taxon>
        <taxon>Viridiplantae</taxon>
        <taxon>Streptophyta</taxon>
        <taxon>Embryophyta</taxon>
        <taxon>Tracheophyta</taxon>
        <taxon>Spermatophyta</taxon>
        <taxon>Magnoliopsida</taxon>
        <taxon>Liliopsida</taxon>
        <taxon>Poales</taxon>
        <taxon>Poaceae</taxon>
        <taxon>BOP clade</taxon>
        <taxon>Oryzoideae</taxon>
        <taxon>Oryzeae</taxon>
        <taxon>Oryzinae</taxon>
        <taxon>Oryza</taxon>
    </lineage>
</organism>
<sequence length="206" mass="22438">MAMTSSTMTTGSTCTPQTEQGKHVFEVLGYSRGMGSGKTSFVRSRTFAVGGHDWAIRFYPNGYIASEQAGSSTPPDFVSVYLELLSNGAAVVASCDLSLLNHATAVSCPVHKTKTREFRSDDLTAKRADLEASGYLRHDRLVIECVITVTENELFRKIDVPPSDIVEHIGRFLGEEEGKDVTFSVKGETFTAHSILLAMRSPVLRG</sequence>
<protein>
    <recommendedName>
        <fullName evidence="6">MATH domain-containing protein</fullName>
    </recommendedName>
</protein>
<keyword evidence="5" id="KW-1185">Reference proteome</keyword>
<reference evidence="4" key="1">
    <citation type="submission" date="2015-04" db="UniProtKB">
        <authorList>
            <consortium name="EnsemblPlants"/>
        </authorList>
    </citation>
    <scope>IDENTIFICATION</scope>
</reference>
<evidence type="ECO:0008006" key="6">
    <source>
        <dbReference type="Google" id="ProtNLM"/>
    </source>
</evidence>
<dbReference type="Pfam" id="PF22486">
    <property type="entry name" value="MATH_2"/>
    <property type="match status" value="1"/>
</dbReference>
<evidence type="ECO:0000313" key="5">
    <source>
        <dbReference type="Proteomes" id="UP000026962"/>
    </source>
</evidence>
<reference evidence="4" key="2">
    <citation type="submission" date="2018-05" db="EMBL/GenBank/DDBJ databases">
        <title>OpunRS2 (Oryza punctata Reference Sequence Version 2).</title>
        <authorList>
            <person name="Zhang J."/>
            <person name="Kudrna D."/>
            <person name="Lee S."/>
            <person name="Talag J."/>
            <person name="Welchert J."/>
            <person name="Wing R.A."/>
        </authorList>
    </citation>
    <scope>NUCLEOTIDE SEQUENCE [LARGE SCALE GENOMIC DNA]</scope>
</reference>
<dbReference type="SUPFAM" id="SSF49599">
    <property type="entry name" value="TRAF domain-like"/>
    <property type="match status" value="1"/>
</dbReference>
<dbReference type="InterPro" id="IPR008974">
    <property type="entry name" value="TRAF-like"/>
</dbReference>
<dbReference type="STRING" id="4537.A0A0E0LSI9"/>
<dbReference type="PANTHER" id="PTHR26379">
    <property type="entry name" value="BTB/POZ AND MATH DOMAIN-CONTAINING PROTEIN 1"/>
    <property type="match status" value="1"/>
</dbReference>
<evidence type="ECO:0000259" key="2">
    <source>
        <dbReference type="PROSITE" id="PS50097"/>
    </source>
</evidence>
<dbReference type="PROSITE" id="PS50097">
    <property type="entry name" value="BTB"/>
    <property type="match status" value="1"/>
</dbReference>
<dbReference type="eggNOG" id="KOG1987">
    <property type="taxonomic scope" value="Eukaryota"/>
</dbReference>
<dbReference type="InterPro" id="IPR045005">
    <property type="entry name" value="BPM1-6"/>
</dbReference>
<evidence type="ECO:0000256" key="1">
    <source>
        <dbReference type="ARBA" id="ARBA00004906"/>
    </source>
</evidence>
<dbReference type="Proteomes" id="UP000026962">
    <property type="component" value="Chromosome 8"/>
</dbReference>
<dbReference type="Gene3D" id="2.60.210.10">
    <property type="entry name" value="Apoptosis, Tumor Necrosis Factor Receptor Associated Protein 2, Chain A"/>
    <property type="match status" value="1"/>
</dbReference>
<name>A0A0E0LSI9_ORYPU</name>
<accession>A0A0E0LSI9</accession>
<dbReference type="SUPFAM" id="SSF54695">
    <property type="entry name" value="POZ domain"/>
    <property type="match status" value="1"/>
</dbReference>
<dbReference type="HOGENOM" id="CLU_004253_2_0_1"/>
<dbReference type="OMA" id="NCTIAIY"/>
<dbReference type="EnsemblPlants" id="OPUNC08G06390.1">
    <property type="protein sequence ID" value="OPUNC08G06390.1"/>
    <property type="gene ID" value="OPUNC08G06390"/>
</dbReference>
<evidence type="ECO:0000313" key="4">
    <source>
        <dbReference type="EnsemblPlants" id="OPUNC08G06390.1"/>
    </source>
</evidence>
<dbReference type="Gramene" id="OPUNC08G06390.1">
    <property type="protein sequence ID" value="OPUNC08G06390.1"/>
    <property type="gene ID" value="OPUNC08G06390"/>
</dbReference>
<dbReference type="GO" id="GO:0016567">
    <property type="term" value="P:protein ubiquitination"/>
    <property type="evidence" value="ECO:0007669"/>
    <property type="project" value="InterPro"/>
</dbReference>
<dbReference type="Gene3D" id="3.30.710.10">
    <property type="entry name" value="Potassium Channel Kv1.1, Chain A"/>
    <property type="match status" value="1"/>
</dbReference>
<feature type="domain" description="MATH" evidence="3">
    <location>
        <begin position="20"/>
        <end position="147"/>
    </location>
</feature>
<evidence type="ECO:0000259" key="3">
    <source>
        <dbReference type="PROSITE" id="PS50144"/>
    </source>
</evidence>